<accession>A0AAD4XB77</accession>
<reference evidence="2" key="1">
    <citation type="submission" date="2022-04" db="EMBL/GenBank/DDBJ databases">
        <title>A functionally conserved STORR gene fusion in Papaver species that diverged 16.8 million years ago.</title>
        <authorList>
            <person name="Catania T."/>
        </authorList>
    </citation>
    <scope>NUCLEOTIDE SEQUENCE</scope>
    <source>
        <strain evidence="2">S-188037</strain>
    </source>
</reference>
<keyword evidence="3" id="KW-1185">Reference proteome</keyword>
<dbReference type="EMBL" id="JAJJMB010012638">
    <property type="protein sequence ID" value="KAI3875018.1"/>
    <property type="molecule type" value="Genomic_DNA"/>
</dbReference>
<sequence length="185" mass="20255">MSDDNAQTCTNVYEYSVRANLGDALTFIPLGIHYAFEASKSGYHLKQVGPLHFLVENSIKFLYAYILKKLVLLVVFTFLGIYFLGVSVFVHCLRNTPLTPAQAEELASGESEEVISRLHVFSSAGTVSLLSGQPSSGEIKLQKRKSGTCISRICPSEGWYRGLQGVGLCGTPRHSPDFASLFPFA</sequence>
<keyword evidence="1" id="KW-0472">Membrane</keyword>
<feature type="transmembrane region" description="Helical" evidence="1">
    <location>
        <begin position="70"/>
        <end position="90"/>
    </location>
</feature>
<evidence type="ECO:0000313" key="2">
    <source>
        <dbReference type="EMBL" id="KAI3875018.1"/>
    </source>
</evidence>
<keyword evidence="1" id="KW-1133">Transmembrane helix</keyword>
<dbReference type="AlphaFoldDB" id="A0AAD4XB77"/>
<dbReference type="Proteomes" id="UP001202328">
    <property type="component" value="Unassembled WGS sequence"/>
</dbReference>
<gene>
    <name evidence="2" type="ORF">MKW98_019591</name>
</gene>
<protein>
    <submittedName>
        <fullName evidence="2">Uncharacterized protein</fullName>
    </submittedName>
</protein>
<keyword evidence="1" id="KW-0812">Transmembrane</keyword>
<evidence type="ECO:0000256" key="1">
    <source>
        <dbReference type="SAM" id="Phobius"/>
    </source>
</evidence>
<evidence type="ECO:0000313" key="3">
    <source>
        <dbReference type="Proteomes" id="UP001202328"/>
    </source>
</evidence>
<proteinExistence type="predicted"/>
<name>A0AAD4XB77_9MAGN</name>
<organism evidence="2 3">
    <name type="scientific">Papaver atlanticum</name>
    <dbReference type="NCBI Taxonomy" id="357466"/>
    <lineage>
        <taxon>Eukaryota</taxon>
        <taxon>Viridiplantae</taxon>
        <taxon>Streptophyta</taxon>
        <taxon>Embryophyta</taxon>
        <taxon>Tracheophyta</taxon>
        <taxon>Spermatophyta</taxon>
        <taxon>Magnoliopsida</taxon>
        <taxon>Ranunculales</taxon>
        <taxon>Papaveraceae</taxon>
        <taxon>Papaveroideae</taxon>
        <taxon>Papaver</taxon>
    </lineage>
</organism>
<comment type="caution">
    <text evidence="2">The sequence shown here is derived from an EMBL/GenBank/DDBJ whole genome shotgun (WGS) entry which is preliminary data.</text>
</comment>